<name>A0AC61NDU1_9BACT</name>
<sequence length="123" mass="13699">MKLIKILVVFLLLNSLSSCALLFNGSKQTINISSLTDGSKIYVDGNLVGENNAVTKVTRRTGHTITVKKEGYKSENMLIKSHVQAGWVVFDVCLNWFAFLTDPTTGAWKKFENSNICVDLEKK</sequence>
<dbReference type="EMBL" id="CP081303">
    <property type="protein sequence ID" value="QZE13735.1"/>
    <property type="molecule type" value="Genomic_DNA"/>
</dbReference>
<accession>A0AC61NDU1</accession>
<evidence type="ECO:0000313" key="2">
    <source>
        <dbReference type="Proteomes" id="UP000826212"/>
    </source>
</evidence>
<gene>
    <name evidence="1" type="ORF">K4L44_14370</name>
</gene>
<proteinExistence type="predicted"/>
<keyword evidence="2" id="KW-1185">Reference proteome</keyword>
<evidence type="ECO:0000313" key="1">
    <source>
        <dbReference type="EMBL" id="QZE13735.1"/>
    </source>
</evidence>
<protein>
    <submittedName>
        <fullName evidence="1">PEGA domain-containing protein</fullName>
    </submittedName>
</protein>
<dbReference type="Proteomes" id="UP000826212">
    <property type="component" value="Chromosome"/>
</dbReference>
<reference evidence="1" key="1">
    <citation type="submission" date="2021-08" db="EMBL/GenBank/DDBJ databases">
        <title>Novel anaerobic bacterium isolated from sea squirt in East Sea, Republic of Korea.</title>
        <authorList>
            <person name="Nguyen T.H."/>
            <person name="Li Z."/>
            <person name="Lee Y.-J."/>
            <person name="Ko J."/>
            <person name="Kim S.-G."/>
        </authorList>
    </citation>
    <scope>NUCLEOTIDE SEQUENCE</scope>
    <source>
        <strain evidence="1">KCTC 25031</strain>
    </source>
</reference>
<organism evidence="1 2">
    <name type="scientific">Halosquirtibacter laminarini</name>
    <dbReference type="NCBI Taxonomy" id="3374600"/>
    <lineage>
        <taxon>Bacteria</taxon>
        <taxon>Pseudomonadati</taxon>
        <taxon>Bacteroidota</taxon>
        <taxon>Bacteroidia</taxon>
        <taxon>Marinilabiliales</taxon>
        <taxon>Prolixibacteraceae</taxon>
        <taxon>Halosquirtibacter</taxon>
    </lineage>
</organism>